<feature type="transmembrane region" description="Helical" evidence="9">
    <location>
        <begin position="35"/>
        <end position="55"/>
    </location>
</feature>
<evidence type="ECO:0000256" key="1">
    <source>
        <dbReference type="ARBA" id="ARBA00004651"/>
    </source>
</evidence>
<dbReference type="GO" id="GO:0050906">
    <property type="term" value="P:detection of stimulus involved in sensory perception"/>
    <property type="evidence" value="ECO:0007669"/>
    <property type="project" value="UniProtKB-ARBA"/>
</dbReference>
<dbReference type="Pfam" id="PF00060">
    <property type="entry name" value="Lig_chan"/>
    <property type="match status" value="1"/>
</dbReference>
<keyword evidence="12" id="KW-1185">Reference proteome</keyword>
<dbReference type="EMBL" id="JASPKZ010000817">
    <property type="protein sequence ID" value="KAJ9599317.1"/>
    <property type="molecule type" value="Genomic_DNA"/>
</dbReference>
<accession>A0AAD8AHU7</accession>
<evidence type="ECO:0000256" key="3">
    <source>
        <dbReference type="ARBA" id="ARBA00022475"/>
    </source>
</evidence>
<dbReference type="GO" id="GO:0015276">
    <property type="term" value="F:ligand-gated monoatomic ion channel activity"/>
    <property type="evidence" value="ECO:0007669"/>
    <property type="project" value="InterPro"/>
</dbReference>
<evidence type="ECO:0000256" key="2">
    <source>
        <dbReference type="ARBA" id="ARBA00008685"/>
    </source>
</evidence>
<keyword evidence="3" id="KW-1003">Cell membrane</keyword>
<dbReference type="AlphaFoldDB" id="A0AAD8AHU7"/>
<feature type="transmembrane region" description="Helical" evidence="9">
    <location>
        <begin position="224"/>
        <end position="246"/>
    </location>
</feature>
<dbReference type="Proteomes" id="UP001233999">
    <property type="component" value="Unassembled WGS sequence"/>
</dbReference>
<evidence type="ECO:0000256" key="8">
    <source>
        <dbReference type="ARBA" id="ARBA00023180"/>
    </source>
</evidence>
<evidence type="ECO:0000313" key="11">
    <source>
        <dbReference type="EMBL" id="KAJ9599317.1"/>
    </source>
</evidence>
<gene>
    <name evidence="11" type="ORF">L9F63_010184</name>
</gene>
<evidence type="ECO:0000256" key="9">
    <source>
        <dbReference type="SAM" id="Phobius"/>
    </source>
</evidence>
<evidence type="ECO:0000256" key="4">
    <source>
        <dbReference type="ARBA" id="ARBA00022692"/>
    </source>
</evidence>
<organism evidence="11 12">
    <name type="scientific">Diploptera punctata</name>
    <name type="common">Pacific beetle cockroach</name>
    <dbReference type="NCBI Taxonomy" id="6984"/>
    <lineage>
        <taxon>Eukaryota</taxon>
        <taxon>Metazoa</taxon>
        <taxon>Ecdysozoa</taxon>
        <taxon>Arthropoda</taxon>
        <taxon>Hexapoda</taxon>
        <taxon>Insecta</taxon>
        <taxon>Pterygota</taxon>
        <taxon>Neoptera</taxon>
        <taxon>Polyneoptera</taxon>
        <taxon>Dictyoptera</taxon>
        <taxon>Blattodea</taxon>
        <taxon>Blaberoidea</taxon>
        <taxon>Blaberidae</taxon>
        <taxon>Diplopterinae</taxon>
        <taxon>Diploptera</taxon>
    </lineage>
</organism>
<dbReference type="InterPro" id="IPR001320">
    <property type="entry name" value="Iontro_rcpt_C"/>
</dbReference>
<keyword evidence="8" id="KW-0325">Glycoprotein</keyword>
<comment type="subcellular location">
    <subcellularLocation>
        <location evidence="1">Cell membrane</location>
        <topology evidence="1">Multi-pass membrane protein</topology>
    </subcellularLocation>
</comment>
<proteinExistence type="inferred from homology"/>
<dbReference type="PANTHER" id="PTHR42643:SF24">
    <property type="entry name" value="IONOTROPIC RECEPTOR 60A"/>
    <property type="match status" value="1"/>
</dbReference>
<dbReference type="InterPro" id="IPR052192">
    <property type="entry name" value="Insect_Ionotropic_Sensory_Rcpt"/>
</dbReference>
<evidence type="ECO:0000256" key="6">
    <source>
        <dbReference type="ARBA" id="ARBA00023136"/>
    </source>
</evidence>
<dbReference type="Gene3D" id="1.10.287.70">
    <property type="match status" value="1"/>
</dbReference>
<dbReference type="GO" id="GO:0005886">
    <property type="term" value="C:plasma membrane"/>
    <property type="evidence" value="ECO:0007669"/>
    <property type="project" value="UniProtKB-SubCell"/>
</dbReference>
<comment type="caution">
    <text evidence="11">The sequence shown here is derived from an EMBL/GenBank/DDBJ whole genome shotgun (WGS) entry which is preliminary data.</text>
</comment>
<sequence>MSMSYGFYNIWAVIVSVSVPKIPKGTLSRMLFCMWVCYSLVISTVFQAFFTSFLIEPNVDKQISNMIELISSGLSLVGKEELIVILSIQMEMSNLKMPNYLTRESDSGIEYFLNANDFALFVNDLDMKVKFQKYYQKGLKPCSFTYFTRSMYMVNFLYNSPYYERYSSKVMQHFEGGLVEKLININSDTNFVPLNHFSHFEDKIKVSNDLKHDYFTFNLQHLRIAFLLHISGCLLSFILFLVEILVCKIKFQA</sequence>
<evidence type="ECO:0000256" key="7">
    <source>
        <dbReference type="ARBA" id="ARBA00023170"/>
    </source>
</evidence>
<evidence type="ECO:0000259" key="10">
    <source>
        <dbReference type="Pfam" id="PF00060"/>
    </source>
</evidence>
<dbReference type="PANTHER" id="PTHR42643">
    <property type="entry name" value="IONOTROPIC RECEPTOR 20A-RELATED"/>
    <property type="match status" value="1"/>
</dbReference>
<evidence type="ECO:0000313" key="12">
    <source>
        <dbReference type="Proteomes" id="UP001233999"/>
    </source>
</evidence>
<protein>
    <recommendedName>
        <fullName evidence="10">Ionotropic glutamate receptor C-terminal domain-containing protein</fullName>
    </recommendedName>
</protein>
<comment type="similarity">
    <text evidence="2">Belongs to the glutamate-gated ion channel (TC 1.A.10.1) family.</text>
</comment>
<reference evidence="11" key="1">
    <citation type="journal article" date="2023" name="IScience">
        <title>Live-bearing cockroach genome reveals convergent evolutionary mechanisms linked to viviparity in insects and beyond.</title>
        <authorList>
            <person name="Fouks B."/>
            <person name="Harrison M.C."/>
            <person name="Mikhailova A.A."/>
            <person name="Marchal E."/>
            <person name="English S."/>
            <person name="Carruthers M."/>
            <person name="Jennings E.C."/>
            <person name="Chiamaka E.L."/>
            <person name="Frigard R.A."/>
            <person name="Pippel M."/>
            <person name="Attardo G.M."/>
            <person name="Benoit J.B."/>
            <person name="Bornberg-Bauer E."/>
            <person name="Tobe S.S."/>
        </authorList>
    </citation>
    <scope>NUCLEOTIDE SEQUENCE</scope>
    <source>
        <strain evidence="11">Stay&amp;Tobe</strain>
    </source>
</reference>
<evidence type="ECO:0000256" key="5">
    <source>
        <dbReference type="ARBA" id="ARBA00022989"/>
    </source>
</evidence>
<keyword evidence="5 9" id="KW-1133">Transmembrane helix</keyword>
<reference evidence="11" key="2">
    <citation type="submission" date="2023-05" db="EMBL/GenBank/DDBJ databases">
        <authorList>
            <person name="Fouks B."/>
        </authorList>
    </citation>
    <scope>NUCLEOTIDE SEQUENCE</scope>
    <source>
        <strain evidence="11">Stay&amp;Tobe</strain>
        <tissue evidence="11">Testes</tissue>
    </source>
</reference>
<keyword evidence="4 9" id="KW-0812">Transmembrane</keyword>
<keyword evidence="6 9" id="KW-0472">Membrane</keyword>
<feature type="domain" description="Ionotropic glutamate receptor C-terminal" evidence="10">
    <location>
        <begin position="3"/>
        <end position="232"/>
    </location>
</feature>
<keyword evidence="7" id="KW-0675">Receptor</keyword>
<name>A0AAD8AHU7_DIPPU</name>